<dbReference type="Gene3D" id="1.25.10.10">
    <property type="entry name" value="Leucine-rich Repeat Variant"/>
    <property type="match status" value="2"/>
</dbReference>
<dbReference type="RefSeq" id="XP_022341005.1">
    <property type="nucleotide sequence ID" value="XM_022485297.1"/>
</dbReference>
<dbReference type="Proteomes" id="UP000694844">
    <property type="component" value="Chromosome 5"/>
</dbReference>
<evidence type="ECO:0000259" key="4">
    <source>
        <dbReference type="Pfam" id="PF25458"/>
    </source>
</evidence>
<keyword evidence="2" id="KW-0539">Nucleus</keyword>
<proteinExistence type="predicted"/>
<evidence type="ECO:0000313" key="5">
    <source>
        <dbReference type="Proteomes" id="UP000694844"/>
    </source>
</evidence>
<dbReference type="GO" id="GO:0016180">
    <property type="term" value="P:snRNA processing"/>
    <property type="evidence" value="ECO:0007669"/>
    <property type="project" value="TreeGrafter"/>
</dbReference>
<evidence type="ECO:0000313" key="6">
    <source>
        <dbReference type="RefSeq" id="XP_022341005.1"/>
    </source>
</evidence>
<gene>
    <name evidence="6 7" type="primary">LOC111135333</name>
</gene>
<dbReference type="SUPFAM" id="SSF48371">
    <property type="entry name" value="ARM repeat"/>
    <property type="match status" value="1"/>
</dbReference>
<feature type="domain" description="INTS4 8 helical bundle" evidence="3">
    <location>
        <begin position="607"/>
        <end position="805"/>
    </location>
</feature>
<accession>A0A8B8EM75</accession>
<organism evidence="5 6">
    <name type="scientific">Crassostrea virginica</name>
    <name type="common">Eastern oyster</name>
    <dbReference type="NCBI Taxonomy" id="6565"/>
    <lineage>
        <taxon>Eukaryota</taxon>
        <taxon>Metazoa</taxon>
        <taxon>Spiralia</taxon>
        <taxon>Lophotrochozoa</taxon>
        <taxon>Mollusca</taxon>
        <taxon>Bivalvia</taxon>
        <taxon>Autobranchia</taxon>
        <taxon>Pteriomorphia</taxon>
        <taxon>Ostreida</taxon>
        <taxon>Ostreoidea</taxon>
        <taxon>Ostreidae</taxon>
        <taxon>Crassostrea</taxon>
    </lineage>
</organism>
<dbReference type="OrthoDB" id="18190at2759"/>
<name>A0A8B8EM75_CRAVI</name>
<keyword evidence="5" id="KW-1185">Reference proteome</keyword>
<evidence type="ECO:0000313" key="7">
    <source>
        <dbReference type="RefSeq" id="XP_022341006.1"/>
    </source>
</evidence>
<dbReference type="GO" id="GO:0032039">
    <property type="term" value="C:integrator complex"/>
    <property type="evidence" value="ECO:0007669"/>
    <property type="project" value="TreeGrafter"/>
</dbReference>
<dbReference type="InterPro" id="IPR057412">
    <property type="entry name" value="INTS4_C"/>
</dbReference>
<protein>
    <submittedName>
        <fullName evidence="6 7">Integrator complex subunit 4-like</fullName>
    </submittedName>
</protein>
<dbReference type="GeneID" id="111135333"/>
<feature type="domain" description="Integrator complex subunit 4/Protein SIEL C-terminal Ig-like" evidence="4">
    <location>
        <begin position="815"/>
        <end position="930"/>
    </location>
</feature>
<dbReference type="RefSeq" id="XP_022341006.1">
    <property type="nucleotide sequence ID" value="XM_022485298.1"/>
</dbReference>
<dbReference type="KEGG" id="cvn:111135333"/>
<dbReference type="InterPro" id="IPR011989">
    <property type="entry name" value="ARM-like"/>
</dbReference>
<evidence type="ECO:0000259" key="3">
    <source>
        <dbReference type="Pfam" id="PF24493"/>
    </source>
</evidence>
<sequence length="933" mass="104792">MAALLKKRAVAEFSQVVQEEPKPIKKLKLIQRPPPKDVQVNLQGAANSQQALQQLLRFEESLVEGDQVPLSVTQGLIEHFQQEKEALVRRKIAQLLGNLGLIPHFSSENLVEDVKILLKSEKSHKVKAELIHSLSVLGKAIPERTDLQSSIIALAKQHLKDPDHRVRCMCLELIGTIGSPEQEVVDDSHEPFIPIQALMAGFCGDQDSRVRASSFNAMLLFHQRGLSLRLSVYQQACQSLTDDYENVRLSAMKLIWVLSHLYPDSLVPVGDTEDELRLVDDGFAKICNMVNDISVKVRTEAAVLLGSLHQVSPKFLEQTLDKKLMSNMRRKKSAHERAREHFASGEWATGQKWADDAPKEELDPDNVNLMNIGACGAFVHGTEDEFLEVRNAALDSLCELASQSSSFANLSQDSIIDMFNDEIESVRVNAINSLRKLNRFITLREDQLEIILGVLQDFSTTTRDSLRDMLGEMKLATRECLSKCIYSLLDNLRRYPQDKQSIWKCMKNLGSHHPHLALPLVPELLCLHPYFDTPEPDMDDAAYISVLMLVFNSAVECPTVLTMFQDHTWRHYHYLQDSLPDLVPKLKKSILVREEAEEGGPAHTDVQSFLRHLISGLDSLPNMDLSTAQPLLETMVRDLQQVTELNQKCSPSAEFVCVYLKAQLLLTKLMSQQGVQCSSSIADNQVRCLTEQILSLTGRLQHQYVGVSSVDRALIQQTRLKAGTLQILTKMKADPTRCSQVKETYLQQLQALKKFLDTNELPADPCFVYLFSVLNDLENGKISDILKHLQHAVKSIAPSGISLQNSCVRRVTTVMHEPTGSSDNPVRFTAGLTVTIPVHATLENIQNADSIRLKVHYPDQKSYLITPRKCHFTKLNPLHYKLVSEVIISHSLWSDPSHVEISIVMETRDGELVAYQELSSPVKVPVAPKAAKR</sequence>
<comment type="subcellular location">
    <subcellularLocation>
        <location evidence="1">Nucleus</location>
    </subcellularLocation>
</comment>
<dbReference type="InterPro" id="IPR016024">
    <property type="entry name" value="ARM-type_fold"/>
</dbReference>
<evidence type="ECO:0000256" key="2">
    <source>
        <dbReference type="ARBA" id="ARBA00023242"/>
    </source>
</evidence>
<dbReference type="PANTHER" id="PTHR20938:SF0">
    <property type="entry name" value="INTEGRATOR COMPLEX SUBUNIT 4"/>
    <property type="match status" value="1"/>
</dbReference>
<dbReference type="PANTHER" id="PTHR20938">
    <property type="entry name" value="INTEGRATOR COMPLEX SUBUNIT 4"/>
    <property type="match status" value="1"/>
</dbReference>
<dbReference type="Pfam" id="PF25458">
    <property type="entry name" value="INTS4_C"/>
    <property type="match status" value="1"/>
</dbReference>
<evidence type="ECO:0000256" key="1">
    <source>
        <dbReference type="ARBA" id="ARBA00004123"/>
    </source>
</evidence>
<dbReference type="InterPro" id="IPR056235">
    <property type="entry name" value="INTS4_8HBD"/>
</dbReference>
<dbReference type="AlphaFoldDB" id="A0A8B8EM75"/>
<dbReference type="Pfam" id="PF24493">
    <property type="entry name" value="INTS4_8HBD"/>
    <property type="match status" value="1"/>
</dbReference>
<reference evidence="6 7" key="1">
    <citation type="submission" date="2025-04" db="UniProtKB">
        <authorList>
            <consortium name="RefSeq"/>
        </authorList>
    </citation>
    <scope>IDENTIFICATION</scope>
    <source>
        <tissue evidence="6 7">Whole sample</tissue>
    </source>
</reference>